<evidence type="ECO:0000313" key="2">
    <source>
        <dbReference type="Proteomes" id="UP000006038"/>
    </source>
</evidence>
<reference evidence="1" key="2">
    <citation type="submission" date="2013-04" db="UniProtKB">
        <authorList>
            <consortium name="EnsemblPlants"/>
        </authorList>
    </citation>
    <scope>IDENTIFICATION</scope>
</reference>
<evidence type="ECO:0000313" key="1">
    <source>
        <dbReference type="EnsemblPlants" id="OB04G29260.1"/>
    </source>
</evidence>
<dbReference type="EnsemblPlants" id="OB04G29260.1">
    <property type="protein sequence ID" value="OB04G29260.1"/>
    <property type="gene ID" value="OB04G29260"/>
</dbReference>
<dbReference type="HOGENOM" id="CLU_2678292_0_0_1"/>
<keyword evidence="2" id="KW-1185">Reference proteome</keyword>
<dbReference type="AlphaFoldDB" id="J3M0K1"/>
<accession>J3M0K1</accession>
<dbReference type="Gramene" id="OB04G29260.1">
    <property type="protein sequence ID" value="OB04G29260.1"/>
    <property type="gene ID" value="OB04G29260"/>
</dbReference>
<proteinExistence type="predicted"/>
<sequence>MAGDEQMKVIILITRSMHGDETKILPPSYLQYYQVLIESILVPLNIDRIELAYDAGIMWRDNRGGTNYKIETGVS</sequence>
<organism evidence="1">
    <name type="scientific">Oryza brachyantha</name>
    <name type="common">malo sina</name>
    <dbReference type="NCBI Taxonomy" id="4533"/>
    <lineage>
        <taxon>Eukaryota</taxon>
        <taxon>Viridiplantae</taxon>
        <taxon>Streptophyta</taxon>
        <taxon>Embryophyta</taxon>
        <taxon>Tracheophyta</taxon>
        <taxon>Spermatophyta</taxon>
        <taxon>Magnoliopsida</taxon>
        <taxon>Liliopsida</taxon>
        <taxon>Poales</taxon>
        <taxon>Poaceae</taxon>
        <taxon>BOP clade</taxon>
        <taxon>Oryzoideae</taxon>
        <taxon>Oryzeae</taxon>
        <taxon>Oryzinae</taxon>
        <taxon>Oryza</taxon>
    </lineage>
</organism>
<dbReference type="Proteomes" id="UP000006038">
    <property type="component" value="Chromosome 4"/>
</dbReference>
<reference evidence="1" key="1">
    <citation type="journal article" date="2013" name="Nat. Commun.">
        <title>Whole-genome sequencing of Oryza brachyantha reveals mechanisms underlying Oryza genome evolution.</title>
        <authorList>
            <person name="Chen J."/>
            <person name="Huang Q."/>
            <person name="Gao D."/>
            <person name="Wang J."/>
            <person name="Lang Y."/>
            <person name="Liu T."/>
            <person name="Li B."/>
            <person name="Bai Z."/>
            <person name="Luis Goicoechea J."/>
            <person name="Liang C."/>
            <person name="Chen C."/>
            <person name="Zhang W."/>
            <person name="Sun S."/>
            <person name="Liao Y."/>
            <person name="Zhang X."/>
            <person name="Yang L."/>
            <person name="Song C."/>
            <person name="Wang M."/>
            <person name="Shi J."/>
            <person name="Liu G."/>
            <person name="Liu J."/>
            <person name="Zhou H."/>
            <person name="Zhou W."/>
            <person name="Yu Q."/>
            <person name="An N."/>
            <person name="Chen Y."/>
            <person name="Cai Q."/>
            <person name="Wang B."/>
            <person name="Liu B."/>
            <person name="Min J."/>
            <person name="Huang Y."/>
            <person name="Wu H."/>
            <person name="Li Z."/>
            <person name="Zhang Y."/>
            <person name="Yin Y."/>
            <person name="Song W."/>
            <person name="Jiang J."/>
            <person name="Jackson S.A."/>
            <person name="Wing R.A."/>
            <person name="Wang J."/>
            <person name="Chen M."/>
        </authorList>
    </citation>
    <scope>NUCLEOTIDE SEQUENCE [LARGE SCALE GENOMIC DNA]</scope>
    <source>
        <strain evidence="1">cv. IRGC 101232</strain>
    </source>
</reference>
<protein>
    <submittedName>
        <fullName evidence="1">Uncharacterized protein</fullName>
    </submittedName>
</protein>
<name>J3M0K1_ORYBR</name>